<evidence type="ECO:0000313" key="2">
    <source>
        <dbReference type="EMBL" id="GLK12340.1"/>
    </source>
</evidence>
<dbReference type="EMBL" id="BSEV01000016">
    <property type="protein sequence ID" value="GLK12340.1"/>
    <property type="molecule type" value="Genomic_DNA"/>
</dbReference>
<evidence type="ECO:0000259" key="1">
    <source>
        <dbReference type="Pfam" id="PF00561"/>
    </source>
</evidence>
<feature type="domain" description="AB hydrolase-1" evidence="1">
    <location>
        <begin position="21"/>
        <end position="253"/>
    </location>
</feature>
<gene>
    <name evidence="2" type="ORF">GCM10017600_57500</name>
</gene>
<dbReference type="PANTHER" id="PTHR43433:SF5">
    <property type="entry name" value="AB HYDROLASE-1 DOMAIN-CONTAINING PROTEIN"/>
    <property type="match status" value="1"/>
</dbReference>
<dbReference type="InterPro" id="IPR029058">
    <property type="entry name" value="AB_hydrolase_fold"/>
</dbReference>
<dbReference type="InterPro" id="IPR050471">
    <property type="entry name" value="AB_hydrolase"/>
</dbReference>
<keyword evidence="2" id="KW-0378">Hydrolase</keyword>
<name>A0A9W6MFR1_9ACTN</name>
<evidence type="ECO:0000313" key="3">
    <source>
        <dbReference type="Proteomes" id="UP001143474"/>
    </source>
</evidence>
<keyword evidence="3" id="KW-1185">Reference proteome</keyword>
<dbReference type="GO" id="GO:0016787">
    <property type="term" value="F:hydrolase activity"/>
    <property type="evidence" value="ECO:0007669"/>
    <property type="project" value="UniProtKB-KW"/>
</dbReference>
<dbReference type="Pfam" id="PF00561">
    <property type="entry name" value="Abhydrolase_1"/>
    <property type="match status" value="1"/>
</dbReference>
<dbReference type="SUPFAM" id="SSF53474">
    <property type="entry name" value="alpha/beta-Hydrolases"/>
    <property type="match status" value="1"/>
</dbReference>
<comment type="caution">
    <text evidence="2">The sequence shown here is derived from an EMBL/GenBank/DDBJ whole genome shotgun (WGS) entry which is preliminary data.</text>
</comment>
<dbReference type="AlphaFoldDB" id="A0A9W6MFR1"/>
<reference evidence="2" key="2">
    <citation type="submission" date="2023-01" db="EMBL/GenBank/DDBJ databases">
        <authorList>
            <person name="Sun Q."/>
            <person name="Evtushenko L."/>
        </authorList>
    </citation>
    <scope>NUCLEOTIDE SEQUENCE</scope>
    <source>
        <strain evidence="2">VKM Ac-2007</strain>
    </source>
</reference>
<reference evidence="2" key="1">
    <citation type="journal article" date="2014" name="Int. J. Syst. Evol. Microbiol.">
        <title>Complete genome sequence of Corynebacterium casei LMG S-19264T (=DSM 44701T), isolated from a smear-ripened cheese.</title>
        <authorList>
            <consortium name="US DOE Joint Genome Institute (JGI-PGF)"/>
            <person name="Walter F."/>
            <person name="Albersmeier A."/>
            <person name="Kalinowski J."/>
            <person name="Ruckert C."/>
        </authorList>
    </citation>
    <scope>NUCLEOTIDE SEQUENCE</scope>
    <source>
        <strain evidence="2">VKM Ac-2007</strain>
    </source>
</reference>
<dbReference type="Proteomes" id="UP001143474">
    <property type="component" value="Unassembled WGS sequence"/>
</dbReference>
<dbReference type="RefSeq" id="WP_271220673.1">
    <property type="nucleotide sequence ID" value="NZ_BAAAVD010000009.1"/>
</dbReference>
<dbReference type="PRINTS" id="PR00111">
    <property type="entry name" value="ABHYDROLASE"/>
</dbReference>
<protein>
    <submittedName>
        <fullName evidence="2">Hydrolase</fullName>
    </submittedName>
</protein>
<organism evidence="2 3">
    <name type="scientific">Streptosporangium carneum</name>
    <dbReference type="NCBI Taxonomy" id="47481"/>
    <lineage>
        <taxon>Bacteria</taxon>
        <taxon>Bacillati</taxon>
        <taxon>Actinomycetota</taxon>
        <taxon>Actinomycetes</taxon>
        <taxon>Streptosporangiales</taxon>
        <taxon>Streptosporangiaceae</taxon>
        <taxon>Streptosporangium</taxon>
    </lineage>
</organism>
<proteinExistence type="predicted"/>
<dbReference type="PANTHER" id="PTHR43433">
    <property type="entry name" value="HYDROLASE, ALPHA/BETA FOLD FAMILY PROTEIN"/>
    <property type="match status" value="1"/>
</dbReference>
<dbReference type="InterPro" id="IPR000073">
    <property type="entry name" value="AB_hydrolase_1"/>
</dbReference>
<sequence length="274" mass="29357">MPVISVNGIRLNYKDTGSGEPVLMVMGTGAGHRVWELHQVPALVEAGYRVITFDNRGIPPSDECAEGFTVHDMVGDVAGLIERLGIGPCRVVGTSMGAYVAQELALARPELVRQAVLMATRGRSDTVRSALAVGEIELGDSGVEPPARYRAAVQALQVLSPSTLNDDLQAKDWLDLFELTLSRGPGVQAQLRLDPMPDRLDAYRRIGVPCLVISFADDLITPPHHGRAVAEAIPGAIHEELAACGHYGYLEDPAGVNKRILAFFERDAPAGGHP</sequence>
<dbReference type="Gene3D" id="3.40.50.1820">
    <property type="entry name" value="alpha/beta hydrolase"/>
    <property type="match status" value="1"/>
</dbReference>
<accession>A0A9W6MFR1</accession>